<feature type="domain" description="Flavin reductase like" evidence="2">
    <location>
        <begin position="19"/>
        <end position="164"/>
    </location>
</feature>
<dbReference type="GO" id="GO:0004497">
    <property type="term" value="F:monooxygenase activity"/>
    <property type="evidence" value="ECO:0007669"/>
    <property type="project" value="UniProtKB-KW"/>
</dbReference>
<evidence type="ECO:0000259" key="2">
    <source>
        <dbReference type="SMART" id="SM00903"/>
    </source>
</evidence>
<dbReference type="SUPFAM" id="SSF50475">
    <property type="entry name" value="FMN-binding split barrel"/>
    <property type="match status" value="1"/>
</dbReference>
<dbReference type="PANTHER" id="PTHR30466:SF1">
    <property type="entry name" value="FMN REDUCTASE (NADH) RUTF"/>
    <property type="match status" value="1"/>
</dbReference>
<dbReference type="PANTHER" id="PTHR30466">
    <property type="entry name" value="FLAVIN REDUCTASE"/>
    <property type="match status" value="1"/>
</dbReference>
<protein>
    <submittedName>
        <fullName evidence="3">Nitrilotriacetate monooxygenase component B</fullName>
        <ecNumber evidence="3">1.14.13.-</ecNumber>
    </submittedName>
</protein>
<reference evidence="3" key="1">
    <citation type="submission" date="2019-03" db="EMBL/GenBank/DDBJ databases">
        <authorList>
            <person name="Danneels B."/>
        </authorList>
    </citation>
    <scope>NUCLEOTIDE SEQUENCE</scope>
</reference>
<dbReference type="EC" id="1.14.13.-" evidence="3"/>
<gene>
    <name evidence="3" type="ORF">ISE1_3065</name>
    <name evidence="4" type="ORF">ISE2_3044</name>
</gene>
<dbReference type="Gene3D" id="2.30.110.10">
    <property type="entry name" value="Electron Transport, Fmn-binding Protein, Chain A"/>
    <property type="match status" value="1"/>
</dbReference>
<dbReference type="EMBL" id="CAADIN010000027">
    <property type="protein sequence ID" value="VFR93729.1"/>
    <property type="molecule type" value="Genomic_DNA"/>
</dbReference>
<dbReference type="EMBL" id="CAADIM010000022">
    <property type="protein sequence ID" value="VFR82373.1"/>
    <property type="molecule type" value="Genomic_DNA"/>
</dbReference>
<evidence type="ECO:0000313" key="3">
    <source>
        <dbReference type="EMBL" id="VFR82373.1"/>
    </source>
</evidence>
<accession>A0A484U6W7</accession>
<organism evidence="3">
    <name type="scientific">plant metagenome</name>
    <dbReference type="NCBI Taxonomy" id="1297885"/>
    <lineage>
        <taxon>unclassified sequences</taxon>
        <taxon>metagenomes</taxon>
        <taxon>organismal metagenomes</taxon>
    </lineage>
</organism>
<evidence type="ECO:0000256" key="1">
    <source>
        <dbReference type="ARBA" id="ARBA00023002"/>
    </source>
</evidence>
<dbReference type="Pfam" id="PF01613">
    <property type="entry name" value="Flavin_Reduct"/>
    <property type="match status" value="1"/>
</dbReference>
<dbReference type="InterPro" id="IPR012349">
    <property type="entry name" value="Split_barrel_FMN-bd"/>
</dbReference>
<name>A0A484U6W7_9ZZZZ</name>
<dbReference type="AlphaFoldDB" id="A0A484U6W7"/>
<keyword evidence="3" id="KW-0503">Monooxygenase</keyword>
<dbReference type="GO" id="GO:0010181">
    <property type="term" value="F:FMN binding"/>
    <property type="evidence" value="ECO:0007669"/>
    <property type="project" value="InterPro"/>
</dbReference>
<evidence type="ECO:0000313" key="4">
    <source>
        <dbReference type="EMBL" id="VFR93729.1"/>
    </source>
</evidence>
<dbReference type="SMART" id="SM00903">
    <property type="entry name" value="Flavin_Reduct"/>
    <property type="match status" value="1"/>
</dbReference>
<proteinExistence type="predicted"/>
<dbReference type="GO" id="GO:0042602">
    <property type="term" value="F:riboflavin reductase (NADPH) activity"/>
    <property type="evidence" value="ECO:0007669"/>
    <property type="project" value="TreeGrafter"/>
</dbReference>
<keyword evidence="1 3" id="KW-0560">Oxidoreductase</keyword>
<dbReference type="InterPro" id="IPR050268">
    <property type="entry name" value="NADH-dep_flavin_reductase"/>
</dbReference>
<dbReference type="InterPro" id="IPR002563">
    <property type="entry name" value="Flavin_Rdtase-like_dom"/>
</dbReference>
<sequence>MTATPTATDPAPAHFRTTLGRFATGVTIVTTRDAAGAPAGLTVSSFNSVSLEPPLVLWSLSLTSSSLPLFEQCDRYVVNVLAAGQLSLASRFARGTAAERFQDLTLAEAPGGAPMLAEPGAAWFECRNRSRYREGDHLILVGEVEHCGYTDAPPLVYHAGGFDLTPALPR</sequence>